<keyword evidence="3" id="KW-0067">ATP-binding</keyword>
<dbReference type="Proteomes" id="UP000828390">
    <property type="component" value="Unassembled WGS sequence"/>
</dbReference>
<dbReference type="AlphaFoldDB" id="A0A9D4DY88"/>
<dbReference type="Gene3D" id="3.30.420.40">
    <property type="match status" value="2"/>
</dbReference>
<comment type="similarity">
    <text evidence="1">Belongs to the heat shock protein 70 family.</text>
</comment>
<dbReference type="InterPro" id="IPR043129">
    <property type="entry name" value="ATPase_NBD"/>
</dbReference>
<evidence type="ECO:0000256" key="4">
    <source>
        <dbReference type="SAM" id="MobiDB-lite"/>
    </source>
</evidence>
<sequence>MGSSNSRPGTQTHTKPDLKRNTEQEIPSALGVASIDFGTTYSGWAFSFTNDPKCFITKEWYSGSMHSSKAPTCALFQPDGKTFEAFGYDAENKYVKLASKDDHKDWYFVSKFKMSLFESEATLGRHSMLEDVTGKPINSMMVFSSVIKYLHDDLLKSLNSQNTGGIEKGEINWVLTVPAIWDENAKQFMRIAAREAGIDMGRLSLALEPEVAAIYCLDANLARSHHSSGSEISTLPLGTRYLLCDAGGGTVDITVHEVLQGKKLKEIEQASGGAWGCSTVDEAFEKLINTLAGGAVMQEFKLKFMEHYLQLLRRFELLKREFNPETSNEAVLWITTAIFDVVQDLTGNNLEYQIKNSPYKSQVQLWFDRLKFDASFISALFAGPVKSIVDQLSTLMSKHSAKPINHIVMVGGFSESPFLQEAVKSAFPGVNVIVPHDAVLAVLKGAVLFGHNKRKIVSRIARFTYGIASCIEYDKDIHPAGKVVQQGPRKGRVNRCFSKLVDIGQSLPCEEAAGIGAYRPYTGRSSYLAHVYATTNKVPVFVTDAGCFMIGGFRVNCKDKNGEISNSILKMYFGGTEIEVKATLDTTGEEIAATFDLPE</sequence>
<evidence type="ECO:0000313" key="5">
    <source>
        <dbReference type="EMBL" id="KAH3769786.1"/>
    </source>
</evidence>
<keyword evidence="2" id="KW-0547">Nucleotide-binding</keyword>
<organism evidence="5 6">
    <name type="scientific">Dreissena polymorpha</name>
    <name type="common">Zebra mussel</name>
    <name type="synonym">Mytilus polymorpha</name>
    <dbReference type="NCBI Taxonomy" id="45954"/>
    <lineage>
        <taxon>Eukaryota</taxon>
        <taxon>Metazoa</taxon>
        <taxon>Spiralia</taxon>
        <taxon>Lophotrochozoa</taxon>
        <taxon>Mollusca</taxon>
        <taxon>Bivalvia</taxon>
        <taxon>Autobranchia</taxon>
        <taxon>Heteroconchia</taxon>
        <taxon>Euheterodonta</taxon>
        <taxon>Imparidentia</taxon>
        <taxon>Neoheterodontei</taxon>
        <taxon>Myida</taxon>
        <taxon>Dreissenoidea</taxon>
        <taxon>Dreissenidae</taxon>
        <taxon>Dreissena</taxon>
    </lineage>
</organism>
<reference evidence="5" key="1">
    <citation type="journal article" date="2019" name="bioRxiv">
        <title>The Genome of the Zebra Mussel, Dreissena polymorpha: A Resource for Invasive Species Research.</title>
        <authorList>
            <person name="McCartney M.A."/>
            <person name="Auch B."/>
            <person name="Kono T."/>
            <person name="Mallez S."/>
            <person name="Zhang Y."/>
            <person name="Obille A."/>
            <person name="Becker A."/>
            <person name="Abrahante J.E."/>
            <person name="Garbe J."/>
            <person name="Badalamenti J.P."/>
            <person name="Herman A."/>
            <person name="Mangelson H."/>
            <person name="Liachko I."/>
            <person name="Sullivan S."/>
            <person name="Sone E.D."/>
            <person name="Koren S."/>
            <person name="Silverstein K.A.T."/>
            <person name="Beckman K.B."/>
            <person name="Gohl D.M."/>
        </authorList>
    </citation>
    <scope>NUCLEOTIDE SEQUENCE</scope>
    <source>
        <strain evidence="5">Duluth1</strain>
        <tissue evidence="5">Whole animal</tissue>
    </source>
</reference>
<dbReference type="PANTHER" id="PTHR14187:SF5">
    <property type="entry name" value="HEAT SHOCK 70 KDA PROTEIN 12A"/>
    <property type="match status" value="1"/>
</dbReference>
<dbReference type="CDD" id="cd10229">
    <property type="entry name" value="ASKHA_NBD_HSP70_HSPA12"/>
    <property type="match status" value="1"/>
</dbReference>
<feature type="compositionally biased region" description="Polar residues" evidence="4">
    <location>
        <begin position="1"/>
        <end position="13"/>
    </location>
</feature>
<dbReference type="EMBL" id="JAIWYP010000009">
    <property type="protein sequence ID" value="KAH3769786.1"/>
    <property type="molecule type" value="Genomic_DNA"/>
</dbReference>
<evidence type="ECO:0008006" key="7">
    <source>
        <dbReference type="Google" id="ProtNLM"/>
    </source>
</evidence>
<gene>
    <name evidence="5" type="ORF">DPMN_171062</name>
</gene>
<dbReference type="OrthoDB" id="6136980at2759"/>
<name>A0A9D4DY88_DREPO</name>
<feature type="region of interest" description="Disordered" evidence="4">
    <location>
        <begin position="1"/>
        <end position="22"/>
    </location>
</feature>
<evidence type="ECO:0000256" key="3">
    <source>
        <dbReference type="ARBA" id="ARBA00022840"/>
    </source>
</evidence>
<dbReference type="InterPro" id="IPR013126">
    <property type="entry name" value="Hsp_70_fam"/>
</dbReference>
<proteinExistence type="inferred from homology"/>
<evidence type="ECO:0000313" key="6">
    <source>
        <dbReference type="Proteomes" id="UP000828390"/>
    </source>
</evidence>
<dbReference type="GO" id="GO:0005524">
    <property type="term" value="F:ATP binding"/>
    <property type="evidence" value="ECO:0007669"/>
    <property type="project" value="UniProtKB-KW"/>
</dbReference>
<dbReference type="PANTHER" id="PTHR14187">
    <property type="entry name" value="ALPHA KINASE/ELONGATION FACTOR 2 KINASE"/>
    <property type="match status" value="1"/>
</dbReference>
<evidence type="ECO:0000256" key="1">
    <source>
        <dbReference type="ARBA" id="ARBA00007381"/>
    </source>
</evidence>
<comment type="caution">
    <text evidence="5">The sequence shown here is derived from an EMBL/GenBank/DDBJ whole genome shotgun (WGS) entry which is preliminary data.</text>
</comment>
<dbReference type="GO" id="GO:0140662">
    <property type="term" value="F:ATP-dependent protein folding chaperone"/>
    <property type="evidence" value="ECO:0007669"/>
    <property type="project" value="InterPro"/>
</dbReference>
<dbReference type="SUPFAM" id="SSF53067">
    <property type="entry name" value="Actin-like ATPase domain"/>
    <property type="match status" value="2"/>
</dbReference>
<reference evidence="5" key="2">
    <citation type="submission" date="2020-11" db="EMBL/GenBank/DDBJ databases">
        <authorList>
            <person name="McCartney M.A."/>
            <person name="Auch B."/>
            <person name="Kono T."/>
            <person name="Mallez S."/>
            <person name="Becker A."/>
            <person name="Gohl D.M."/>
            <person name="Silverstein K.A.T."/>
            <person name="Koren S."/>
            <person name="Bechman K.B."/>
            <person name="Herman A."/>
            <person name="Abrahante J.E."/>
            <person name="Garbe J."/>
        </authorList>
    </citation>
    <scope>NUCLEOTIDE SEQUENCE</scope>
    <source>
        <strain evidence="5">Duluth1</strain>
        <tissue evidence="5">Whole animal</tissue>
    </source>
</reference>
<accession>A0A9D4DY88</accession>
<protein>
    <recommendedName>
        <fullName evidence="7">Heat shock 70 kDa protein 12A</fullName>
    </recommendedName>
</protein>
<dbReference type="Pfam" id="PF00012">
    <property type="entry name" value="HSP70"/>
    <property type="match status" value="1"/>
</dbReference>
<keyword evidence="6" id="KW-1185">Reference proteome</keyword>
<evidence type="ECO:0000256" key="2">
    <source>
        <dbReference type="ARBA" id="ARBA00022741"/>
    </source>
</evidence>